<dbReference type="EMBL" id="UINC01018817">
    <property type="protein sequence ID" value="SVA79333.1"/>
    <property type="molecule type" value="Genomic_DNA"/>
</dbReference>
<dbReference type="SUPFAM" id="SSF81901">
    <property type="entry name" value="HCP-like"/>
    <property type="match status" value="1"/>
</dbReference>
<protein>
    <recommendedName>
        <fullName evidence="2">Sel1 repeat family protein</fullName>
    </recommendedName>
</protein>
<dbReference type="InterPro" id="IPR006597">
    <property type="entry name" value="Sel1-like"/>
</dbReference>
<proteinExistence type="predicted"/>
<evidence type="ECO:0008006" key="2">
    <source>
        <dbReference type="Google" id="ProtNLM"/>
    </source>
</evidence>
<accession>A0A381YS24</accession>
<name>A0A381YS24_9ZZZZ</name>
<dbReference type="InterPro" id="IPR011990">
    <property type="entry name" value="TPR-like_helical_dom_sf"/>
</dbReference>
<sequence>MKLKTILLSLTLIFGISHISFADFEDGLTAYNSGDYTKAFQEWQILAEDGHVRAQYNVAWMYAYGVGTLKDYQASVAWYKKAAEQDYVHAQYNLANMYLRGDVRNDEEAVYWFRRAAEQGDAPAQYNLGIMYANGKGVTKDMAQCKIWIKKAAENNDPKIRVLAETFWKEQELAKY</sequence>
<dbReference type="PANTHER" id="PTHR11102">
    <property type="entry name" value="SEL-1-LIKE PROTEIN"/>
    <property type="match status" value="1"/>
</dbReference>
<dbReference type="InterPro" id="IPR050767">
    <property type="entry name" value="Sel1_AlgK"/>
</dbReference>
<dbReference type="PANTHER" id="PTHR11102:SF160">
    <property type="entry name" value="ERAD-ASSOCIATED E3 UBIQUITIN-PROTEIN LIGASE COMPONENT HRD3"/>
    <property type="match status" value="1"/>
</dbReference>
<dbReference type="Gene3D" id="1.25.40.10">
    <property type="entry name" value="Tetratricopeptide repeat domain"/>
    <property type="match status" value="1"/>
</dbReference>
<evidence type="ECO:0000313" key="1">
    <source>
        <dbReference type="EMBL" id="SVA79333.1"/>
    </source>
</evidence>
<reference evidence="1" key="1">
    <citation type="submission" date="2018-05" db="EMBL/GenBank/DDBJ databases">
        <authorList>
            <person name="Lanie J.A."/>
            <person name="Ng W.-L."/>
            <person name="Kazmierczak K.M."/>
            <person name="Andrzejewski T.M."/>
            <person name="Davidsen T.M."/>
            <person name="Wayne K.J."/>
            <person name="Tettelin H."/>
            <person name="Glass J.I."/>
            <person name="Rusch D."/>
            <person name="Podicherti R."/>
            <person name="Tsui H.-C.T."/>
            <person name="Winkler M.E."/>
        </authorList>
    </citation>
    <scope>NUCLEOTIDE SEQUENCE</scope>
</reference>
<dbReference type="AlphaFoldDB" id="A0A381YS24"/>
<dbReference type="SMART" id="SM00671">
    <property type="entry name" value="SEL1"/>
    <property type="match status" value="3"/>
</dbReference>
<gene>
    <name evidence="1" type="ORF">METZ01_LOCUS132187</name>
</gene>
<organism evidence="1">
    <name type="scientific">marine metagenome</name>
    <dbReference type="NCBI Taxonomy" id="408172"/>
    <lineage>
        <taxon>unclassified sequences</taxon>
        <taxon>metagenomes</taxon>
        <taxon>ecological metagenomes</taxon>
    </lineage>
</organism>
<dbReference type="Pfam" id="PF08238">
    <property type="entry name" value="Sel1"/>
    <property type="match status" value="3"/>
</dbReference>